<dbReference type="RefSeq" id="XP_007411878.1">
    <property type="nucleotide sequence ID" value="XM_007411816.1"/>
</dbReference>
<accession>F4RS42</accession>
<dbReference type="Proteomes" id="UP000001072">
    <property type="component" value="Unassembled WGS sequence"/>
</dbReference>
<reference evidence="3" key="1">
    <citation type="journal article" date="2011" name="Proc. Natl. Acad. Sci. U.S.A.">
        <title>Obligate biotrophy features unraveled by the genomic analysis of rust fungi.</title>
        <authorList>
            <person name="Duplessis S."/>
            <person name="Cuomo C.A."/>
            <person name="Lin Y.-C."/>
            <person name="Aerts A."/>
            <person name="Tisserant E."/>
            <person name="Veneault-Fourrey C."/>
            <person name="Joly D.L."/>
            <person name="Hacquard S."/>
            <person name="Amselem J."/>
            <person name="Cantarel B.L."/>
            <person name="Chiu R."/>
            <person name="Coutinho P.M."/>
            <person name="Feau N."/>
            <person name="Field M."/>
            <person name="Frey P."/>
            <person name="Gelhaye E."/>
            <person name="Goldberg J."/>
            <person name="Grabherr M.G."/>
            <person name="Kodira C.D."/>
            <person name="Kohler A."/>
            <person name="Kuees U."/>
            <person name="Lindquist E.A."/>
            <person name="Lucas S.M."/>
            <person name="Mago R."/>
            <person name="Mauceli E."/>
            <person name="Morin E."/>
            <person name="Murat C."/>
            <person name="Pangilinan J.L."/>
            <person name="Park R."/>
            <person name="Pearson M."/>
            <person name="Quesneville H."/>
            <person name="Rouhier N."/>
            <person name="Sakthikumar S."/>
            <person name="Salamov A.A."/>
            <person name="Schmutz J."/>
            <person name="Selles B."/>
            <person name="Shapiro H."/>
            <person name="Tanguay P."/>
            <person name="Tuskan G.A."/>
            <person name="Henrissat B."/>
            <person name="Van de Peer Y."/>
            <person name="Rouze P."/>
            <person name="Ellis J.G."/>
            <person name="Dodds P.N."/>
            <person name="Schein J.E."/>
            <person name="Zhong S."/>
            <person name="Hamelin R.C."/>
            <person name="Grigoriev I.V."/>
            <person name="Szabo L.J."/>
            <person name="Martin F."/>
        </authorList>
    </citation>
    <scope>NUCLEOTIDE SEQUENCE [LARGE SCALE GENOMIC DNA]</scope>
    <source>
        <strain evidence="3">98AG31 / pathotype 3-4-7</strain>
    </source>
</reference>
<dbReference type="AlphaFoldDB" id="F4RS42"/>
<gene>
    <name evidence="2" type="ORF">MELLADRAFT_108146</name>
</gene>
<dbReference type="InParanoid" id="F4RS42"/>
<evidence type="ECO:0000256" key="1">
    <source>
        <dbReference type="SAM" id="MobiDB-lite"/>
    </source>
</evidence>
<name>F4RS42_MELLP</name>
<dbReference type="HOGENOM" id="CLU_2004414_0_0_1"/>
<feature type="region of interest" description="Disordered" evidence="1">
    <location>
        <begin position="1"/>
        <end position="74"/>
    </location>
</feature>
<keyword evidence="3" id="KW-1185">Reference proteome</keyword>
<evidence type="ECO:0000313" key="3">
    <source>
        <dbReference type="Proteomes" id="UP000001072"/>
    </source>
</evidence>
<dbReference type="KEGG" id="mlr:MELLADRAFT_108146"/>
<protein>
    <submittedName>
        <fullName evidence="2">Uncharacterized protein</fullName>
    </submittedName>
</protein>
<dbReference type="VEuPathDB" id="FungiDB:MELLADRAFT_108146"/>
<evidence type="ECO:0000313" key="2">
    <source>
        <dbReference type="EMBL" id="EGG04787.1"/>
    </source>
</evidence>
<feature type="compositionally biased region" description="Basic and acidic residues" evidence="1">
    <location>
        <begin position="1"/>
        <end position="11"/>
    </location>
</feature>
<dbReference type="EMBL" id="GL883116">
    <property type="protein sequence ID" value="EGG04787.1"/>
    <property type="molecule type" value="Genomic_DNA"/>
</dbReference>
<organism evidence="3">
    <name type="scientific">Melampsora larici-populina (strain 98AG31 / pathotype 3-4-7)</name>
    <name type="common">Poplar leaf rust fungus</name>
    <dbReference type="NCBI Taxonomy" id="747676"/>
    <lineage>
        <taxon>Eukaryota</taxon>
        <taxon>Fungi</taxon>
        <taxon>Dikarya</taxon>
        <taxon>Basidiomycota</taxon>
        <taxon>Pucciniomycotina</taxon>
        <taxon>Pucciniomycetes</taxon>
        <taxon>Pucciniales</taxon>
        <taxon>Melampsoraceae</taxon>
        <taxon>Melampsora</taxon>
    </lineage>
</organism>
<dbReference type="GeneID" id="18923391"/>
<sequence length="124" mass="13453">MESSNEIRNHEITSNPSEPVIQSPGLAGPSSIDELFSRLIGQSSSPVPVPVPAPEANSINKSTSTGTTTDEPEIHCPDMMNVMSLLETQTKEVNRSSSSIELELEMELEGSKKKKRRSSLVSEN</sequence>
<proteinExistence type="predicted"/>
<feature type="compositionally biased region" description="Polar residues" evidence="1">
    <location>
        <begin position="57"/>
        <end position="69"/>
    </location>
</feature>